<dbReference type="Gramene" id="EES17169">
    <property type="protein sequence ID" value="EES17169"/>
    <property type="gene ID" value="SORBI_3008G124100"/>
</dbReference>
<dbReference type="InterPro" id="IPR005535">
    <property type="entry name" value="Cyclotide"/>
</dbReference>
<sequence length="98" mass="10151">MASGGGKRKPAAPVVAKTMLLLLLQVMAAPTAVMAARTLQGEDVLLYTTPVLGLNTIAREFGNPVACGESCVFIPCISSVVGCKCVNKACYFMPSISS</sequence>
<dbReference type="Proteomes" id="UP000807115">
    <property type="component" value="Chromosome 8"/>
</dbReference>
<dbReference type="SUPFAM" id="SSF57038">
    <property type="entry name" value="Cyclotides"/>
    <property type="match status" value="1"/>
</dbReference>
<keyword evidence="2" id="KW-1015">Disulfide bond</keyword>
<evidence type="ECO:0000256" key="1">
    <source>
        <dbReference type="ARBA" id="ARBA00022821"/>
    </source>
</evidence>
<reference evidence="4" key="1">
    <citation type="journal article" date="2019" name="BMC Genomics">
        <title>A new reference genome for Sorghum bicolor reveals high levels of sequence similarity between sweet and grain genotypes: implications for the genetics of sugar metabolism.</title>
        <authorList>
            <person name="Cooper E.A."/>
            <person name="Brenton Z.W."/>
            <person name="Flinn B.S."/>
            <person name="Jenkins J."/>
            <person name="Shu S."/>
            <person name="Flowers D."/>
            <person name="Luo F."/>
            <person name="Wang Y."/>
            <person name="Xia P."/>
            <person name="Barry K."/>
            <person name="Daum C."/>
            <person name="Lipzen A."/>
            <person name="Yoshinaga Y."/>
            <person name="Schmutz J."/>
            <person name="Saski C."/>
            <person name="Vermerris W."/>
            <person name="Kresovich S."/>
        </authorList>
    </citation>
    <scope>NUCLEOTIDE SEQUENCE</scope>
</reference>
<dbReference type="OMA" id="AIGCSCK"/>
<dbReference type="InterPro" id="IPR036146">
    <property type="entry name" value="Cyclotide_sf"/>
</dbReference>
<comment type="caution">
    <text evidence="4">The sequence shown here is derived from an EMBL/GenBank/DDBJ whole genome shotgun (WGS) entry which is preliminary data.</text>
</comment>
<name>A0A921QIR9_SORBI</name>
<dbReference type="PROSITE" id="PS51052">
    <property type="entry name" value="CYCLOTIDE"/>
    <property type="match status" value="1"/>
</dbReference>
<dbReference type="AlphaFoldDB" id="A0A921QIR9"/>
<keyword evidence="3" id="KW-0732">Signal</keyword>
<keyword evidence="1" id="KW-0611">Plant defense</keyword>
<dbReference type="Pfam" id="PF03784">
    <property type="entry name" value="Cyclotide"/>
    <property type="match status" value="1"/>
</dbReference>
<proteinExistence type="predicted"/>
<evidence type="ECO:0000256" key="3">
    <source>
        <dbReference type="SAM" id="SignalP"/>
    </source>
</evidence>
<evidence type="ECO:0000313" key="4">
    <source>
        <dbReference type="EMBL" id="KAG0521160.1"/>
    </source>
</evidence>
<evidence type="ECO:0000256" key="2">
    <source>
        <dbReference type="ARBA" id="ARBA00023157"/>
    </source>
</evidence>
<dbReference type="GO" id="GO:0006952">
    <property type="term" value="P:defense response"/>
    <property type="evidence" value="ECO:0007669"/>
    <property type="project" value="UniProtKB-KW"/>
</dbReference>
<feature type="signal peptide" evidence="3">
    <location>
        <begin position="1"/>
        <end position="35"/>
    </location>
</feature>
<reference evidence="4" key="2">
    <citation type="submission" date="2020-10" db="EMBL/GenBank/DDBJ databases">
        <authorList>
            <person name="Cooper E.A."/>
            <person name="Brenton Z.W."/>
            <person name="Flinn B.S."/>
            <person name="Jenkins J."/>
            <person name="Shu S."/>
            <person name="Flowers D."/>
            <person name="Luo F."/>
            <person name="Wang Y."/>
            <person name="Xia P."/>
            <person name="Barry K."/>
            <person name="Daum C."/>
            <person name="Lipzen A."/>
            <person name="Yoshinaga Y."/>
            <person name="Schmutz J."/>
            <person name="Saski C."/>
            <person name="Vermerris W."/>
            <person name="Kresovich S."/>
        </authorList>
    </citation>
    <scope>NUCLEOTIDE SEQUENCE</scope>
</reference>
<dbReference type="PROSITE" id="PS60008">
    <property type="entry name" value="CYCLOTIDE_BRACELET"/>
    <property type="match status" value="1"/>
</dbReference>
<dbReference type="EMBL" id="CM027687">
    <property type="protein sequence ID" value="KAG0521160.1"/>
    <property type="molecule type" value="Genomic_DNA"/>
</dbReference>
<organism evidence="4 5">
    <name type="scientific">Sorghum bicolor</name>
    <name type="common">Sorghum</name>
    <name type="synonym">Sorghum vulgare</name>
    <dbReference type="NCBI Taxonomy" id="4558"/>
    <lineage>
        <taxon>Eukaryota</taxon>
        <taxon>Viridiplantae</taxon>
        <taxon>Streptophyta</taxon>
        <taxon>Embryophyta</taxon>
        <taxon>Tracheophyta</taxon>
        <taxon>Spermatophyta</taxon>
        <taxon>Magnoliopsida</taxon>
        <taxon>Liliopsida</taxon>
        <taxon>Poales</taxon>
        <taxon>Poaceae</taxon>
        <taxon>PACMAD clade</taxon>
        <taxon>Panicoideae</taxon>
        <taxon>Andropogonodae</taxon>
        <taxon>Andropogoneae</taxon>
        <taxon>Sorghinae</taxon>
        <taxon>Sorghum</taxon>
    </lineage>
</organism>
<gene>
    <name evidence="4" type="ORF">BDA96_08G137500</name>
</gene>
<accession>A0A921QIR9</accession>
<protein>
    <recommendedName>
        <fullName evidence="6">Cyclotide</fullName>
    </recommendedName>
</protein>
<feature type="chain" id="PRO_5037264217" description="Cyclotide" evidence="3">
    <location>
        <begin position="36"/>
        <end position="98"/>
    </location>
</feature>
<evidence type="ECO:0008006" key="6">
    <source>
        <dbReference type="Google" id="ProtNLM"/>
    </source>
</evidence>
<evidence type="ECO:0000313" key="5">
    <source>
        <dbReference type="Proteomes" id="UP000807115"/>
    </source>
</evidence>
<dbReference type="InterPro" id="IPR012323">
    <property type="entry name" value="Cyclotide_bracelet_CS"/>
</dbReference>